<dbReference type="InterPro" id="IPR036909">
    <property type="entry name" value="Cyt_c-like_dom_sf"/>
</dbReference>
<evidence type="ECO:0000313" key="1">
    <source>
        <dbReference type="EMBL" id="RUT03296.1"/>
    </source>
</evidence>
<dbReference type="RefSeq" id="WP_106169273.1">
    <property type="nucleotide sequence ID" value="NZ_JAVKZF010000001.1"/>
</dbReference>
<evidence type="ECO:0008006" key="3">
    <source>
        <dbReference type="Google" id="ProtNLM"/>
    </source>
</evidence>
<dbReference type="GO" id="GO:0020037">
    <property type="term" value="F:heme binding"/>
    <property type="evidence" value="ECO:0007669"/>
    <property type="project" value="InterPro"/>
</dbReference>
<dbReference type="InterPro" id="IPR051459">
    <property type="entry name" value="Cytochrome_c-type_DH"/>
</dbReference>
<proteinExistence type="predicted"/>
<comment type="caution">
    <text evidence="1">The sequence shown here is derived from an EMBL/GenBank/DDBJ whole genome shotgun (WGS) entry which is preliminary data.</text>
</comment>
<gene>
    <name evidence="1" type="ORF">DSM107010_60970</name>
</gene>
<dbReference type="GO" id="GO:0009055">
    <property type="term" value="F:electron transfer activity"/>
    <property type="evidence" value="ECO:0007669"/>
    <property type="project" value="InterPro"/>
</dbReference>
<dbReference type="AlphaFoldDB" id="A0AB37UBF9"/>
<organism evidence="1 2">
    <name type="scientific">Chroococcidiopsis cubana SAG 39.79</name>
    <dbReference type="NCBI Taxonomy" id="388085"/>
    <lineage>
        <taxon>Bacteria</taxon>
        <taxon>Bacillati</taxon>
        <taxon>Cyanobacteriota</taxon>
        <taxon>Cyanophyceae</taxon>
        <taxon>Chroococcidiopsidales</taxon>
        <taxon>Chroococcidiopsidaceae</taxon>
        <taxon>Chroococcidiopsis</taxon>
    </lineage>
</organism>
<dbReference type="PANTHER" id="PTHR35008">
    <property type="entry name" value="BLL4482 PROTEIN-RELATED"/>
    <property type="match status" value="1"/>
</dbReference>
<dbReference type="PANTHER" id="PTHR35008:SF4">
    <property type="entry name" value="BLL4482 PROTEIN"/>
    <property type="match status" value="1"/>
</dbReference>
<dbReference type="EMBL" id="RSCK01000101">
    <property type="protein sequence ID" value="RUT03296.1"/>
    <property type="molecule type" value="Genomic_DNA"/>
</dbReference>
<name>A0AB37UBF9_9CYAN</name>
<dbReference type="SUPFAM" id="SSF46626">
    <property type="entry name" value="Cytochrome c"/>
    <property type="match status" value="1"/>
</dbReference>
<reference evidence="1 2" key="1">
    <citation type="journal article" date="2019" name="Genome Biol. Evol.">
        <title>Day and night: Metabolic profiles and evolutionary relationships of six axenic non-marine cyanobacteria.</title>
        <authorList>
            <person name="Will S.E."/>
            <person name="Henke P."/>
            <person name="Boedeker C."/>
            <person name="Huang S."/>
            <person name="Brinkmann H."/>
            <person name="Rohde M."/>
            <person name="Jarek M."/>
            <person name="Friedl T."/>
            <person name="Seufert S."/>
            <person name="Schumacher M."/>
            <person name="Overmann J."/>
            <person name="Neumann-Schaal M."/>
            <person name="Petersen J."/>
        </authorList>
    </citation>
    <scope>NUCLEOTIDE SEQUENCE [LARGE SCALE GENOMIC DNA]</scope>
    <source>
        <strain evidence="1 2">SAG 39.79</strain>
    </source>
</reference>
<sequence length="124" mass="14191">MPGTPGQPFLIGEFQIYPSNITPDRETGIGSWTPEQVFNVFRQGRDKHGKTICPQMFWSVYRNLSDRDIWSIVAYLKASIKPVKNQVPENTTPQRTRPDCTALFQNLQPLPAYPGQNEIGVWRN</sequence>
<dbReference type="Proteomes" id="UP000282574">
    <property type="component" value="Unassembled WGS sequence"/>
</dbReference>
<evidence type="ECO:0000313" key="2">
    <source>
        <dbReference type="Proteomes" id="UP000282574"/>
    </source>
</evidence>
<protein>
    <recommendedName>
        <fullName evidence="3">Cytochrome c domain-containing protein</fullName>
    </recommendedName>
</protein>
<accession>A0AB37UBF9</accession>
<keyword evidence="2" id="KW-1185">Reference proteome</keyword>